<keyword evidence="3" id="KW-0804">Transcription</keyword>
<organism evidence="5 6">
    <name type="scientific">Variovorax soli</name>
    <dbReference type="NCBI Taxonomy" id="376815"/>
    <lineage>
        <taxon>Bacteria</taxon>
        <taxon>Pseudomonadati</taxon>
        <taxon>Pseudomonadota</taxon>
        <taxon>Betaproteobacteria</taxon>
        <taxon>Burkholderiales</taxon>
        <taxon>Comamonadaceae</taxon>
        <taxon>Variovorax</taxon>
    </lineage>
</organism>
<dbReference type="InterPro" id="IPR016032">
    <property type="entry name" value="Sig_transdc_resp-reg_C-effctor"/>
</dbReference>
<feature type="domain" description="HTH luxR-type" evidence="4">
    <location>
        <begin position="52"/>
        <end position="117"/>
    </location>
</feature>
<dbReference type="CDD" id="cd06170">
    <property type="entry name" value="LuxR_C_like"/>
    <property type="match status" value="1"/>
</dbReference>
<gene>
    <name evidence="5" type="ORF">J2739_004070</name>
</gene>
<dbReference type="Gene3D" id="1.10.10.10">
    <property type="entry name" value="Winged helix-like DNA-binding domain superfamily/Winged helix DNA-binding domain"/>
    <property type="match status" value="1"/>
</dbReference>
<dbReference type="SUPFAM" id="SSF46894">
    <property type="entry name" value="C-terminal effector domain of the bipartite response regulators"/>
    <property type="match status" value="1"/>
</dbReference>
<dbReference type="PANTHER" id="PTHR44688:SF25">
    <property type="entry name" value="HTH LUXR-TYPE DOMAIN-CONTAINING PROTEIN"/>
    <property type="match status" value="1"/>
</dbReference>
<protein>
    <submittedName>
        <fullName evidence="5">DNA-binding CsgD family transcriptional regulator</fullName>
    </submittedName>
</protein>
<evidence type="ECO:0000256" key="1">
    <source>
        <dbReference type="ARBA" id="ARBA00023015"/>
    </source>
</evidence>
<dbReference type="InterPro" id="IPR036388">
    <property type="entry name" value="WH-like_DNA-bd_sf"/>
</dbReference>
<sequence>MKPIVVALEIEDEALSQRLAAALAAAPDIRVAERGEAADVALVLPEAAPRSEATEDSTLTRRELEVLALVAEGASNKLIARRLGISVHTAKFHVGSLIDKLDATGRTDAVAQAARLGVLHL</sequence>
<dbReference type="PANTHER" id="PTHR44688">
    <property type="entry name" value="DNA-BINDING TRANSCRIPTIONAL ACTIVATOR DEVR_DOSR"/>
    <property type="match status" value="1"/>
</dbReference>
<dbReference type="EMBL" id="JAVDRF010000010">
    <property type="protein sequence ID" value="MDR6538281.1"/>
    <property type="molecule type" value="Genomic_DNA"/>
</dbReference>
<dbReference type="Proteomes" id="UP001184230">
    <property type="component" value="Unassembled WGS sequence"/>
</dbReference>
<name>A0ABU1NIM7_9BURK</name>
<dbReference type="GO" id="GO:0003677">
    <property type="term" value="F:DNA binding"/>
    <property type="evidence" value="ECO:0007669"/>
    <property type="project" value="UniProtKB-KW"/>
</dbReference>
<dbReference type="InterPro" id="IPR000792">
    <property type="entry name" value="Tscrpt_reg_LuxR_C"/>
</dbReference>
<keyword evidence="2 5" id="KW-0238">DNA-binding</keyword>
<dbReference type="PROSITE" id="PS50043">
    <property type="entry name" value="HTH_LUXR_2"/>
    <property type="match status" value="1"/>
</dbReference>
<proteinExistence type="predicted"/>
<evidence type="ECO:0000259" key="4">
    <source>
        <dbReference type="PROSITE" id="PS50043"/>
    </source>
</evidence>
<dbReference type="SMART" id="SM00421">
    <property type="entry name" value="HTH_LUXR"/>
    <property type="match status" value="1"/>
</dbReference>
<keyword evidence="1" id="KW-0805">Transcription regulation</keyword>
<comment type="caution">
    <text evidence="5">The sequence shown here is derived from an EMBL/GenBank/DDBJ whole genome shotgun (WGS) entry which is preliminary data.</text>
</comment>
<evidence type="ECO:0000313" key="5">
    <source>
        <dbReference type="EMBL" id="MDR6538281.1"/>
    </source>
</evidence>
<keyword evidence="6" id="KW-1185">Reference proteome</keyword>
<reference evidence="5 6" key="1">
    <citation type="submission" date="2023-07" db="EMBL/GenBank/DDBJ databases">
        <title>Sorghum-associated microbial communities from plants grown in Nebraska, USA.</title>
        <authorList>
            <person name="Schachtman D."/>
        </authorList>
    </citation>
    <scope>NUCLEOTIDE SEQUENCE [LARGE SCALE GENOMIC DNA]</scope>
    <source>
        <strain evidence="5 6">DS1781</strain>
    </source>
</reference>
<evidence type="ECO:0000256" key="2">
    <source>
        <dbReference type="ARBA" id="ARBA00023125"/>
    </source>
</evidence>
<evidence type="ECO:0000313" key="6">
    <source>
        <dbReference type="Proteomes" id="UP001184230"/>
    </source>
</evidence>
<dbReference type="PRINTS" id="PR00038">
    <property type="entry name" value="HTHLUXR"/>
</dbReference>
<dbReference type="RefSeq" id="WP_309904929.1">
    <property type="nucleotide sequence ID" value="NZ_JAVDRF010000010.1"/>
</dbReference>
<dbReference type="Pfam" id="PF00196">
    <property type="entry name" value="GerE"/>
    <property type="match status" value="1"/>
</dbReference>
<accession>A0ABU1NIM7</accession>
<evidence type="ECO:0000256" key="3">
    <source>
        <dbReference type="ARBA" id="ARBA00023163"/>
    </source>
</evidence>